<reference evidence="2" key="1">
    <citation type="journal article" date="2021" name="IMA Fungus">
        <title>Genomic characterization of three marine fungi, including Emericellopsis atlantica sp. nov. with signatures of a generalist lifestyle and marine biomass degradation.</title>
        <authorList>
            <person name="Hagestad O.C."/>
            <person name="Hou L."/>
            <person name="Andersen J.H."/>
            <person name="Hansen E.H."/>
            <person name="Altermark B."/>
            <person name="Li C."/>
            <person name="Kuhnert E."/>
            <person name="Cox R.J."/>
            <person name="Crous P.W."/>
            <person name="Spatafora J.W."/>
            <person name="Lail K."/>
            <person name="Amirebrahimi M."/>
            <person name="Lipzen A."/>
            <person name="Pangilinan J."/>
            <person name="Andreopoulos W."/>
            <person name="Hayes R.D."/>
            <person name="Ng V."/>
            <person name="Grigoriev I.V."/>
            <person name="Jackson S.A."/>
            <person name="Sutton T.D.S."/>
            <person name="Dobson A.D.W."/>
            <person name="Rama T."/>
        </authorList>
    </citation>
    <scope>NUCLEOTIDE SEQUENCE</scope>
    <source>
        <strain evidence="2">TRa018bII</strain>
    </source>
</reference>
<name>A0A9P7YIR3_9HELO</name>
<dbReference type="Gene3D" id="3.50.50.60">
    <property type="entry name" value="FAD/NAD(P)-binding domain"/>
    <property type="match status" value="2"/>
</dbReference>
<dbReference type="InterPro" id="IPR036188">
    <property type="entry name" value="FAD/NAD-bd_sf"/>
</dbReference>
<evidence type="ECO:0000313" key="2">
    <source>
        <dbReference type="EMBL" id="KAG9233748.1"/>
    </source>
</evidence>
<comment type="similarity">
    <text evidence="1">Belongs to the FAD-binding monooxygenase family.</text>
</comment>
<dbReference type="OrthoDB" id="74360at2759"/>
<proteinExistence type="inferred from homology"/>
<protein>
    <recommendedName>
        <fullName evidence="4">FAD/NAD(P)-binding domain-containing protein</fullName>
    </recommendedName>
</protein>
<evidence type="ECO:0000313" key="3">
    <source>
        <dbReference type="Proteomes" id="UP000824998"/>
    </source>
</evidence>
<accession>A0A9P7YIR3</accession>
<dbReference type="PANTHER" id="PTHR42877:SF11">
    <property type="entry name" value="MONOOXYGENASE, PUTATIVE (AFU_ORTHOLOGUE AFUA_6G13790)-RELATED"/>
    <property type="match status" value="1"/>
</dbReference>
<evidence type="ECO:0000256" key="1">
    <source>
        <dbReference type="ARBA" id="ARBA00010139"/>
    </source>
</evidence>
<dbReference type="InterPro" id="IPR051209">
    <property type="entry name" value="FAD-bind_Monooxygenase_sf"/>
</dbReference>
<dbReference type="Proteomes" id="UP000824998">
    <property type="component" value="Unassembled WGS sequence"/>
</dbReference>
<evidence type="ECO:0008006" key="4">
    <source>
        <dbReference type="Google" id="ProtNLM"/>
    </source>
</evidence>
<comment type="caution">
    <text evidence="2">The sequence shown here is derived from an EMBL/GenBank/DDBJ whole genome shotgun (WGS) entry which is preliminary data.</text>
</comment>
<dbReference type="Pfam" id="PF13450">
    <property type="entry name" value="NAD_binding_8"/>
    <property type="match status" value="1"/>
</dbReference>
<organism evidence="2 3">
    <name type="scientific">Amylocarpus encephaloides</name>
    <dbReference type="NCBI Taxonomy" id="45428"/>
    <lineage>
        <taxon>Eukaryota</taxon>
        <taxon>Fungi</taxon>
        <taxon>Dikarya</taxon>
        <taxon>Ascomycota</taxon>
        <taxon>Pezizomycotina</taxon>
        <taxon>Leotiomycetes</taxon>
        <taxon>Helotiales</taxon>
        <taxon>Helotiales incertae sedis</taxon>
        <taxon>Amylocarpus</taxon>
    </lineage>
</organism>
<dbReference type="SUPFAM" id="SSF51905">
    <property type="entry name" value="FAD/NAD(P)-binding domain"/>
    <property type="match status" value="2"/>
</dbReference>
<sequence>MSSLFKGNKEAAGSFTVLEQAVLTRKTLRVVCVGAGYSGLTLAHKVQHECQLEDHINLTIYEKNADVGGTWFENTYPGVACDIPAHAYTFLFEPNPNWSKFYAPGPEIQAYIKRTAVKYELAKHIAFDSKVVETRWDQGSGKWKIKVEQDGIVKEDEAEILVNASGFLNGNGPRLKVSVNSRGSSCTAPNGKRIGVRTADGEEDFDIIVCATGFDTSFIPPWKLVGLNGAILEDRWKVNPDAFFSVQVDGMPNYFIFNGPNGVISHGSILAQVSWVCDYILRCAKKIATQDLKSITPKAQAVADFNVYSQEFLRRTVWADNCRSWYKNGKETGIVTGTYAGSILHFKDVLENIGDEHFDVVSNNKNVFKWLGNGQSLHDKDGTGDLAYYMKE</sequence>
<dbReference type="PANTHER" id="PTHR42877">
    <property type="entry name" value="L-ORNITHINE N(5)-MONOOXYGENASE-RELATED"/>
    <property type="match status" value="1"/>
</dbReference>
<dbReference type="AlphaFoldDB" id="A0A9P7YIR3"/>
<dbReference type="EMBL" id="MU251488">
    <property type="protein sequence ID" value="KAG9233748.1"/>
    <property type="molecule type" value="Genomic_DNA"/>
</dbReference>
<gene>
    <name evidence="2" type="ORF">BJ875DRAFT_511375</name>
</gene>
<keyword evidence="3" id="KW-1185">Reference proteome</keyword>